<dbReference type="InterPro" id="IPR058533">
    <property type="entry name" value="Cation_efflux_TM"/>
</dbReference>
<dbReference type="Gene3D" id="1.20.1510.10">
    <property type="entry name" value="Cation efflux protein transmembrane domain"/>
    <property type="match status" value="1"/>
</dbReference>
<dbReference type="SUPFAM" id="SSF160240">
    <property type="entry name" value="Cation efflux protein cytoplasmic domain-like"/>
    <property type="match status" value="1"/>
</dbReference>
<dbReference type="InterPro" id="IPR050291">
    <property type="entry name" value="CDF_Transporter"/>
</dbReference>
<comment type="similarity">
    <text evidence="2">Belongs to the cation diffusion facilitator (CDF) transporter (TC 2.A.4) family.</text>
</comment>
<feature type="transmembrane region" description="Helical" evidence="7">
    <location>
        <begin position="57"/>
        <end position="78"/>
    </location>
</feature>
<dbReference type="EMBL" id="LYDR01000152">
    <property type="protein sequence ID" value="ODA28538.1"/>
    <property type="molecule type" value="Genomic_DNA"/>
</dbReference>
<evidence type="ECO:0000256" key="5">
    <source>
        <dbReference type="ARBA" id="ARBA00022989"/>
    </source>
</evidence>
<dbReference type="SUPFAM" id="SSF161111">
    <property type="entry name" value="Cation efflux protein transmembrane domain-like"/>
    <property type="match status" value="1"/>
</dbReference>
<dbReference type="GO" id="GO:0016020">
    <property type="term" value="C:membrane"/>
    <property type="evidence" value="ECO:0007669"/>
    <property type="project" value="UniProtKB-SubCell"/>
</dbReference>
<dbReference type="OrthoDB" id="9806522at2"/>
<keyword evidence="11" id="KW-1185">Reference proteome</keyword>
<evidence type="ECO:0000256" key="6">
    <source>
        <dbReference type="ARBA" id="ARBA00023136"/>
    </source>
</evidence>
<dbReference type="InterPro" id="IPR027469">
    <property type="entry name" value="Cation_efflux_TMD_sf"/>
</dbReference>
<evidence type="ECO:0000259" key="8">
    <source>
        <dbReference type="Pfam" id="PF01545"/>
    </source>
</evidence>
<evidence type="ECO:0000313" key="11">
    <source>
        <dbReference type="Proteomes" id="UP000094828"/>
    </source>
</evidence>
<evidence type="ECO:0000256" key="1">
    <source>
        <dbReference type="ARBA" id="ARBA00004141"/>
    </source>
</evidence>
<accession>A0A1C3E5L3</accession>
<dbReference type="Pfam" id="PF16916">
    <property type="entry name" value="ZT_dimer"/>
    <property type="match status" value="1"/>
</dbReference>
<dbReference type="NCBIfam" id="TIGR01297">
    <property type="entry name" value="CDF"/>
    <property type="match status" value="1"/>
</dbReference>
<feature type="domain" description="Cation efflux protein transmembrane" evidence="8">
    <location>
        <begin position="32"/>
        <end position="226"/>
    </location>
</feature>
<feature type="transmembrane region" description="Helical" evidence="7">
    <location>
        <begin position="99"/>
        <end position="120"/>
    </location>
</feature>
<feature type="domain" description="Cation efflux protein cytoplasmic" evidence="9">
    <location>
        <begin position="231"/>
        <end position="307"/>
    </location>
</feature>
<evidence type="ECO:0000256" key="7">
    <source>
        <dbReference type="SAM" id="Phobius"/>
    </source>
</evidence>
<dbReference type="InterPro" id="IPR027470">
    <property type="entry name" value="Cation_efflux_CTD"/>
</dbReference>
<dbReference type="RefSeq" id="WP_068851796.1">
    <property type="nucleotide sequence ID" value="NZ_LYDR01000152.1"/>
</dbReference>
<protein>
    <submittedName>
        <fullName evidence="10">Cation diffusion facilitator family transporter</fullName>
    </submittedName>
</protein>
<keyword evidence="5 7" id="KW-1133">Transmembrane helix</keyword>
<organism evidence="10 11">
    <name type="scientific">Planctopirus hydrillae</name>
    <dbReference type="NCBI Taxonomy" id="1841610"/>
    <lineage>
        <taxon>Bacteria</taxon>
        <taxon>Pseudomonadati</taxon>
        <taxon>Planctomycetota</taxon>
        <taxon>Planctomycetia</taxon>
        <taxon>Planctomycetales</taxon>
        <taxon>Planctomycetaceae</taxon>
        <taxon>Planctopirus</taxon>
    </lineage>
</organism>
<dbReference type="Gene3D" id="3.30.70.1350">
    <property type="entry name" value="Cation efflux protein, cytoplasmic domain"/>
    <property type="match status" value="1"/>
</dbReference>
<sequence length="322" mass="34925">MERSPEVHPEASKPTSNDIRQLRYRDALFGAWLGLWINLALGITKLIAGLIGQSFALLADAFNSLSDCVTSSAVIFALNYSQRPANSNHPYGFSKAEALAGSHVALAILISCFLLGWEAIERLTVQHGLPPWWTLAVAAANAVIKESLYWYKLKIAKSTGSTALLAHAWDHRNDALCSVAVLIGLTVVRIGGEAWRSADEVASLVVVCVVGFSAASIFRQSLREMLDLQIDETEVDAMRATVQKVPGVQGIEKFRVRKSGIEQIAELHLRLPAEITVFAGHALAHQVKAELMQQHPMLRDVIIHVEPAGESTGHISPGVSAS</sequence>
<keyword evidence="4 7" id="KW-0812">Transmembrane</keyword>
<dbReference type="Proteomes" id="UP000094828">
    <property type="component" value="Unassembled WGS sequence"/>
</dbReference>
<dbReference type="PANTHER" id="PTHR43840">
    <property type="entry name" value="MITOCHONDRIAL METAL TRANSPORTER 1-RELATED"/>
    <property type="match status" value="1"/>
</dbReference>
<keyword evidence="6 7" id="KW-0472">Membrane</keyword>
<evidence type="ECO:0000256" key="3">
    <source>
        <dbReference type="ARBA" id="ARBA00022448"/>
    </source>
</evidence>
<dbReference type="InterPro" id="IPR002524">
    <property type="entry name" value="Cation_efflux"/>
</dbReference>
<keyword evidence="3" id="KW-0813">Transport</keyword>
<comment type="caution">
    <text evidence="10">The sequence shown here is derived from an EMBL/GenBank/DDBJ whole genome shotgun (WGS) entry which is preliminary data.</text>
</comment>
<dbReference type="AlphaFoldDB" id="A0A1C3E5L3"/>
<proteinExistence type="inferred from homology"/>
<dbReference type="PANTHER" id="PTHR43840:SF15">
    <property type="entry name" value="MITOCHONDRIAL METAL TRANSPORTER 1-RELATED"/>
    <property type="match status" value="1"/>
</dbReference>
<dbReference type="InterPro" id="IPR036837">
    <property type="entry name" value="Cation_efflux_CTD_sf"/>
</dbReference>
<evidence type="ECO:0000259" key="9">
    <source>
        <dbReference type="Pfam" id="PF16916"/>
    </source>
</evidence>
<gene>
    <name evidence="10" type="ORF">A6X21_12595</name>
</gene>
<feature type="transmembrane region" description="Helical" evidence="7">
    <location>
        <begin position="27"/>
        <end position="51"/>
    </location>
</feature>
<evidence type="ECO:0000256" key="2">
    <source>
        <dbReference type="ARBA" id="ARBA00008114"/>
    </source>
</evidence>
<dbReference type="FunFam" id="1.20.1510.10:FF:000006">
    <property type="entry name" value="Divalent cation efflux transporter"/>
    <property type="match status" value="1"/>
</dbReference>
<reference evidence="10 11" key="1">
    <citation type="submission" date="2016-05" db="EMBL/GenBank/DDBJ databases">
        <title>Genomic and physiological characterization of Planctopirus sp. isolated from fresh water lake.</title>
        <authorList>
            <person name="Subhash Y."/>
            <person name="Ramana C."/>
        </authorList>
    </citation>
    <scope>NUCLEOTIDE SEQUENCE [LARGE SCALE GENOMIC DNA]</scope>
    <source>
        <strain evidence="10 11">JC280</strain>
    </source>
</reference>
<evidence type="ECO:0000256" key="4">
    <source>
        <dbReference type="ARBA" id="ARBA00022692"/>
    </source>
</evidence>
<name>A0A1C3E5L3_9PLAN</name>
<comment type="subcellular location">
    <subcellularLocation>
        <location evidence="1">Membrane</location>
        <topology evidence="1">Multi-pass membrane protein</topology>
    </subcellularLocation>
</comment>
<dbReference type="Pfam" id="PF01545">
    <property type="entry name" value="Cation_efflux"/>
    <property type="match status" value="1"/>
</dbReference>
<evidence type="ECO:0000313" key="10">
    <source>
        <dbReference type="EMBL" id="ODA28538.1"/>
    </source>
</evidence>
<dbReference type="STRING" id="1841610.A6X21_12595"/>
<dbReference type="GO" id="GO:0008324">
    <property type="term" value="F:monoatomic cation transmembrane transporter activity"/>
    <property type="evidence" value="ECO:0007669"/>
    <property type="project" value="InterPro"/>
</dbReference>